<evidence type="ECO:0000313" key="10">
    <source>
        <dbReference type="EnsemblMetazoa" id="ISCW001112-PA"/>
    </source>
</evidence>
<dbReference type="Proteomes" id="UP000001555">
    <property type="component" value="Unassembled WGS sequence"/>
</dbReference>
<gene>
    <name evidence="9" type="ORF">IscW_ISCW001112</name>
</gene>
<comment type="subcellular location">
    <subcellularLocation>
        <location evidence="1">Membrane</location>
        <topology evidence="1">Multi-pass membrane protein</topology>
    </subcellularLocation>
</comment>
<dbReference type="InterPro" id="IPR000175">
    <property type="entry name" value="Na/ntran_symport"/>
</dbReference>
<feature type="transmembrane region" description="Helical" evidence="8">
    <location>
        <begin position="58"/>
        <end position="80"/>
    </location>
</feature>
<keyword evidence="7 8" id="KW-0472">Membrane</keyword>
<keyword evidence="5" id="KW-0769">Symport</keyword>
<dbReference type="PROSITE" id="PS50267">
    <property type="entry name" value="NA_NEUROTRAN_SYMP_3"/>
    <property type="match status" value="1"/>
</dbReference>
<dbReference type="AlphaFoldDB" id="B7P6V2"/>
<feature type="transmembrane region" description="Helical" evidence="8">
    <location>
        <begin position="26"/>
        <end position="46"/>
    </location>
</feature>
<evidence type="ECO:0000256" key="3">
    <source>
        <dbReference type="ARBA" id="ARBA00022448"/>
    </source>
</evidence>
<dbReference type="GO" id="GO:0016020">
    <property type="term" value="C:membrane"/>
    <property type="evidence" value="ECO:0007669"/>
    <property type="project" value="UniProtKB-SubCell"/>
</dbReference>
<dbReference type="EMBL" id="DS647965">
    <property type="protein sequence ID" value="EEC02324.1"/>
    <property type="molecule type" value="Genomic_DNA"/>
</dbReference>
<evidence type="ECO:0000256" key="1">
    <source>
        <dbReference type="ARBA" id="ARBA00004141"/>
    </source>
</evidence>
<dbReference type="InterPro" id="IPR037272">
    <property type="entry name" value="SNS_sf"/>
</dbReference>
<evidence type="ECO:0000256" key="8">
    <source>
        <dbReference type="SAM" id="Phobius"/>
    </source>
</evidence>
<dbReference type="SUPFAM" id="SSF161070">
    <property type="entry name" value="SNF-like"/>
    <property type="match status" value="1"/>
</dbReference>
<dbReference type="HOGENOM" id="CLU_2127225_0_0_1"/>
<evidence type="ECO:0000256" key="4">
    <source>
        <dbReference type="ARBA" id="ARBA00022692"/>
    </source>
</evidence>
<dbReference type="PANTHER" id="PTHR11616">
    <property type="entry name" value="SODIUM/CHLORIDE DEPENDENT TRANSPORTER"/>
    <property type="match status" value="1"/>
</dbReference>
<evidence type="ECO:0000256" key="6">
    <source>
        <dbReference type="ARBA" id="ARBA00022989"/>
    </source>
</evidence>
<keyword evidence="6 8" id="KW-1133">Transmembrane helix</keyword>
<keyword evidence="11" id="KW-1185">Reference proteome</keyword>
<dbReference type="VEuPathDB" id="VectorBase:ISCI001112"/>
<proteinExistence type="inferred from homology"/>
<dbReference type="PaxDb" id="6945-B7P6V2"/>
<dbReference type="EnsemblMetazoa" id="ISCW001112-RA">
    <property type="protein sequence ID" value="ISCW001112-PA"/>
    <property type="gene ID" value="ISCW001112"/>
</dbReference>
<keyword evidence="3" id="KW-0813">Transport</keyword>
<evidence type="ECO:0000256" key="2">
    <source>
        <dbReference type="ARBA" id="ARBA00006459"/>
    </source>
</evidence>
<evidence type="ECO:0000313" key="9">
    <source>
        <dbReference type="EMBL" id="EEC02324.1"/>
    </source>
</evidence>
<protein>
    <submittedName>
        <fullName evidence="9 10">Sodium/chloride dependent transporter, putative</fullName>
    </submittedName>
</protein>
<dbReference type="VEuPathDB" id="VectorBase:ISCW001112"/>
<sequence>MSWQLCLVGSVLQGLSQFDTRLQSRTPAFVMIFCMFSFQLCLLLVLQNGFYVINILDTYVGGILIPIVALYEVVALTWLYGSHNLSRDLEFLRGRPPSSLTMFLWKFLCPAILL</sequence>
<evidence type="ECO:0000256" key="7">
    <source>
        <dbReference type="ARBA" id="ARBA00023136"/>
    </source>
</evidence>
<evidence type="ECO:0000256" key="5">
    <source>
        <dbReference type="ARBA" id="ARBA00022847"/>
    </source>
</evidence>
<dbReference type="PANTHER" id="PTHR11616:SF240">
    <property type="entry name" value="BLOATED TUBULES, ISOFORM B-RELATED"/>
    <property type="match status" value="1"/>
</dbReference>
<evidence type="ECO:0000313" key="11">
    <source>
        <dbReference type="Proteomes" id="UP000001555"/>
    </source>
</evidence>
<accession>B7P6V2</accession>
<reference evidence="10" key="2">
    <citation type="submission" date="2020-05" db="UniProtKB">
        <authorList>
            <consortium name="EnsemblMetazoa"/>
        </authorList>
    </citation>
    <scope>IDENTIFICATION</scope>
    <source>
        <strain evidence="10">wikel</strain>
    </source>
</reference>
<name>B7P6V2_IXOSC</name>
<feature type="non-terminal residue" evidence="9">
    <location>
        <position position="114"/>
    </location>
</feature>
<reference evidence="9 11" key="1">
    <citation type="submission" date="2008-03" db="EMBL/GenBank/DDBJ databases">
        <title>Annotation of Ixodes scapularis.</title>
        <authorList>
            <consortium name="Ixodes scapularis Genome Project Consortium"/>
            <person name="Caler E."/>
            <person name="Hannick L.I."/>
            <person name="Bidwell S."/>
            <person name="Joardar V."/>
            <person name="Thiagarajan M."/>
            <person name="Amedeo P."/>
            <person name="Galinsky K.J."/>
            <person name="Schobel S."/>
            <person name="Inman J."/>
            <person name="Hostetler J."/>
            <person name="Miller J."/>
            <person name="Hammond M."/>
            <person name="Megy K."/>
            <person name="Lawson D."/>
            <person name="Kodira C."/>
            <person name="Sutton G."/>
            <person name="Meyer J."/>
            <person name="Hill C.A."/>
            <person name="Birren B."/>
            <person name="Nene V."/>
            <person name="Collins F."/>
            <person name="Alarcon-Chaidez F."/>
            <person name="Wikel S."/>
            <person name="Strausberg R."/>
        </authorList>
    </citation>
    <scope>NUCLEOTIDE SEQUENCE [LARGE SCALE GENOMIC DNA]</scope>
    <source>
        <strain evidence="11">Wikel</strain>
        <strain evidence="9">Wikel colony</strain>
    </source>
</reference>
<organism>
    <name type="scientific">Ixodes scapularis</name>
    <name type="common">Black-legged tick</name>
    <name type="synonym">Deer tick</name>
    <dbReference type="NCBI Taxonomy" id="6945"/>
    <lineage>
        <taxon>Eukaryota</taxon>
        <taxon>Metazoa</taxon>
        <taxon>Ecdysozoa</taxon>
        <taxon>Arthropoda</taxon>
        <taxon>Chelicerata</taxon>
        <taxon>Arachnida</taxon>
        <taxon>Acari</taxon>
        <taxon>Parasitiformes</taxon>
        <taxon>Ixodida</taxon>
        <taxon>Ixodoidea</taxon>
        <taxon>Ixodidae</taxon>
        <taxon>Ixodinae</taxon>
        <taxon>Ixodes</taxon>
    </lineage>
</organism>
<keyword evidence="4 8" id="KW-0812">Transmembrane</keyword>
<dbReference type="GO" id="GO:0015293">
    <property type="term" value="F:symporter activity"/>
    <property type="evidence" value="ECO:0007669"/>
    <property type="project" value="UniProtKB-KW"/>
</dbReference>
<dbReference type="EMBL" id="ABJB010250958">
    <property type="status" value="NOT_ANNOTATED_CDS"/>
    <property type="molecule type" value="Genomic_DNA"/>
</dbReference>
<comment type="similarity">
    <text evidence="2">Belongs to the sodium:neurotransmitter symporter (SNF) (TC 2.A.22) family.</text>
</comment>
<dbReference type="Pfam" id="PF00209">
    <property type="entry name" value="SNF"/>
    <property type="match status" value="1"/>
</dbReference>